<gene>
    <name evidence="5" type="primary">LOC103705112</name>
</gene>
<keyword evidence="1" id="KW-0862">Zinc</keyword>
<reference evidence="5" key="2">
    <citation type="submission" date="2025-08" db="UniProtKB">
        <authorList>
            <consortium name="RefSeq"/>
        </authorList>
    </citation>
    <scope>IDENTIFICATION</scope>
    <source>
        <tissue evidence="5">Young leaves</tissue>
    </source>
</reference>
<dbReference type="GO" id="GO:0008270">
    <property type="term" value="F:zinc ion binding"/>
    <property type="evidence" value="ECO:0007669"/>
    <property type="project" value="UniProtKB-KW"/>
</dbReference>
<dbReference type="KEGG" id="pda:103705112"/>
<reference evidence="4" key="1">
    <citation type="journal article" date="2019" name="Nat. Commun.">
        <title>Genome-wide association mapping of date palm fruit traits.</title>
        <authorList>
            <person name="Hazzouri K.M."/>
            <person name="Gros-Balthazard M."/>
            <person name="Flowers J.M."/>
            <person name="Copetti D."/>
            <person name="Lemansour A."/>
            <person name="Lebrun M."/>
            <person name="Masmoudi K."/>
            <person name="Ferrand S."/>
            <person name="Dhar M.I."/>
            <person name="Fresquez Z.A."/>
            <person name="Rosas U."/>
            <person name="Zhang J."/>
            <person name="Talag J."/>
            <person name="Lee S."/>
            <person name="Kudrna D."/>
            <person name="Powell R.F."/>
            <person name="Leitch I.J."/>
            <person name="Krueger R.R."/>
            <person name="Wing R.A."/>
            <person name="Amiri K.M.A."/>
            <person name="Purugganan M.D."/>
        </authorList>
    </citation>
    <scope>NUCLEOTIDE SEQUENCE [LARGE SCALE GENOMIC DNA]</scope>
    <source>
        <strain evidence="4">cv. Khalas</strain>
    </source>
</reference>
<dbReference type="InterPro" id="IPR013087">
    <property type="entry name" value="Znf_C2H2_type"/>
</dbReference>
<proteinExistence type="predicted"/>
<dbReference type="GeneID" id="103705112"/>
<keyword evidence="1" id="KW-0479">Metal-binding</keyword>
<name>A0A8B7BWS0_PHODC</name>
<feature type="region of interest" description="Disordered" evidence="2">
    <location>
        <begin position="133"/>
        <end position="172"/>
    </location>
</feature>
<dbReference type="RefSeq" id="XP_008786947.2">
    <property type="nucleotide sequence ID" value="XM_008788725.3"/>
</dbReference>
<evidence type="ECO:0000256" key="2">
    <source>
        <dbReference type="SAM" id="MobiDB-lite"/>
    </source>
</evidence>
<dbReference type="Proteomes" id="UP000228380">
    <property type="component" value="Chromosome 12"/>
</dbReference>
<accession>A0A8B7BWS0</accession>
<keyword evidence="1" id="KW-0863">Zinc-finger</keyword>
<feature type="domain" description="C2H2-type" evidence="3">
    <location>
        <begin position="105"/>
        <end position="127"/>
    </location>
</feature>
<dbReference type="Pfam" id="PF13912">
    <property type="entry name" value="zf-C2H2_6"/>
    <property type="match status" value="1"/>
</dbReference>
<dbReference type="PANTHER" id="PTHR47591">
    <property type="entry name" value="ZINC FINGER PROTEIN ZAT2-RELATED"/>
    <property type="match status" value="1"/>
</dbReference>
<dbReference type="PANTHER" id="PTHR47591:SF13">
    <property type="entry name" value="OS02G0293900 PROTEIN"/>
    <property type="match status" value="1"/>
</dbReference>
<evidence type="ECO:0000313" key="5">
    <source>
        <dbReference type="RefSeq" id="XP_008786947.2"/>
    </source>
</evidence>
<keyword evidence="4" id="KW-1185">Reference proteome</keyword>
<dbReference type="PROSITE" id="PS50157">
    <property type="entry name" value="ZINC_FINGER_C2H2_2"/>
    <property type="match status" value="1"/>
</dbReference>
<evidence type="ECO:0000259" key="3">
    <source>
        <dbReference type="PROSITE" id="PS50157"/>
    </source>
</evidence>
<evidence type="ECO:0000313" key="4">
    <source>
        <dbReference type="Proteomes" id="UP000228380"/>
    </source>
</evidence>
<sequence length="172" mass="18738">MRCHPERQWRGINPPPHFRRLSSPAAAHFSDEEYQVATSLIMLANGPPRDEHGIGVAVDGKLVFGWPQRRARLTNPRSEGVDGAVHCEVGGKKAWVDGEALGSAHNCNLCYKGFSSGQALGGHKRCHWERGEHQVGSSSSSAKNYVLDLNLPPPTESNESSPRPAVDLRLGI</sequence>
<dbReference type="InterPro" id="IPR036236">
    <property type="entry name" value="Znf_C2H2_sf"/>
</dbReference>
<evidence type="ECO:0000256" key="1">
    <source>
        <dbReference type="PROSITE-ProRule" id="PRU00042"/>
    </source>
</evidence>
<dbReference type="AlphaFoldDB" id="A0A8B7BWS0"/>
<protein>
    <submittedName>
        <fullName evidence="5">Zinc finger protein ZAT3-like</fullName>
    </submittedName>
</protein>
<dbReference type="SUPFAM" id="SSF57667">
    <property type="entry name" value="beta-beta-alpha zinc fingers"/>
    <property type="match status" value="1"/>
</dbReference>
<organism evidence="4 5">
    <name type="scientific">Phoenix dactylifera</name>
    <name type="common">Date palm</name>
    <dbReference type="NCBI Taxonomy" id="42345"/>
    <lineage>
        <taxon>Eukaryota</taxon>
        <taxon>Viridiplantae</taxon>
        <taxon>Streptophyta</taxon>
        <taxon>Embryophyta</taxon>
        <taxon>Tracheophyta</taxon>
        <taxon>Spermatophyta</taxon>
        <taxon>Magnoliopsida</taxon>
        <taxon>Liliopsida</taxon>
        <taxon>Arecaceae</taxon>
        <taxon>Coryphoideae</taxon>
        <taxon>Phoeniceae</taxon>
        <taxon>Phoenix</taxon>
    </lineage>
</organism>
<dbReference type="OrthoDB" id="6077919at2759"/>
<dbReference type="PROSITE" id="PS00028">
    <property type="entry name" value="ZINC_FINGER_C2H2_1"/>
    <property type="match status" value="1"/>
</dbReference>